<organism evidence="1 2">
    <name type="scientific">Atta colombica</name>
    <dbReference type="NCBI Taxonomy" id="520822"/>
    <lineage>
        <taxon>Eukaryota</taxon>
        <taxon>Metazoa</taxon>
        <taxon>Ecdysozoa</taxon>
        <taxon>Arthropoda</taxon>
        <taxon>Hexapoda</taxon>
        <taxon>Insecta</taxon>
        <taxon>Pterygota</taxon>
        <taxon>Neoptera</taxon>
        <taxon>Endopterygota</taxon>
        <taxon>Hymenoptera</taxon>
        <taxon>Apocrita</taxon>
        <taxon>Aculeata</taxon>
        <taxon>Formicoidea</taxon>
        <taxon>Formicidae</taxon>
        <taxon>Myrmicinae</taxon>
        <taxon>Atta</taxon>
    </lineage>
</organism>
<dbReference type="AlphaFoldDB" id="A0A195BK81"/>
<feature type="non-terminal residue" evidence="1">
    <location>
        <position position="1"/>
    </location>
</feature>
<dbReference type="Proteomes" id="UP000078540">
    <property type="component" value="Unassembled WGS sequence"/>
</dbReference>
<keyword evidence="2" id="KW-1185">Reference proteome</keyword>
<dbReference type="EMBL" id="KQ976455">
    <property type="protein sequence ID" value="KYM85058.1"/>
    <property type="molecule type" value="Genomic_DNA"/>
</dbReference>
<reference evidence="1 2" key="1">
    <citation type="submission" date="2015-09" db="EMBL/GenBank/DDBJ databases">
        <title>Atta colombica WGS genome.</title>
        <authorList>
            <person name="Nygaard S."/>
            <person name="Hu H."/>
            <person name="Boomsma J."/>
            <person name="Zhang G."/>
        </authorList>
    </citation>
    <scope>NUCLEOTIDE SEQUENCE [LARGE SCALE GENOMIC DNA]</scope>
    <source>
        <strain evidence="1">Treedump-2</strain>
        <tissue evidence="1">Whole body</tissue>
    </source>
</reference>
<name>A0A195BK81_9HYME</name>
<sequence length="143" mass="16052">IGCTLARYAPKREVVTVNGRLLGQSQACRECDPTTSPTGFPTVNSTVVARLFFRTRLADLCLTVWPIGLPCDCREGSFRAHKKTTQTDATGPSYIRAGGESDLCCLYRDITHGYPLEQYFSNDWWEAPWCLSEAPKNVLFKLR</sequence>
<protein>
    <submittedName>
        <fullName evidence="1">Uncharacterized protein</fullName>
    </submittedName>
</protein>
<proteinExistence type="predicted"/>
<accession>A0A195BK81</accession>
<evidence type="ECO:0000313" key="1">
    <source>
        <dbReference type="EMBL" id="KYM85058.1"/>
    </source>
</evidence>
<gene>
    <name evidence="1" type="ORF">ALC53_04846</name>
</gene>
<evidence type="ECO:0000313" key="2">
    <source>
        <dbReference type="Proteomes" id="UP000078540"/>
    </source>
</evidence>